<dbReference type="RefSeq" id="WP_194107664.1">
    <property type="nucleotide sequence ID" value="NZ_JADFFM010000002.1"/>
</dbReference>
<name>A0ABR9XM06_9SPHI</name>
<organism evidence="2 3">
    <name type="scientific">Mucilaginibacter boryungensis</name>
    <dbReference type="NCBI Taxonomy" id="768480"/>
    <lineage>
        <taxon>Bacteria</taxon>
        <taxon>Pseudomonadati</taxon>
        <taxon>Bacteroidota</taxon>
        <taxon>Sphingobacteriia</taxon>
        <taxon>Sphingobacteriales</taxon>
        <taxon>Sphingobacteriaceae</taxon>
        <taxon>Mucilaginibacter</taxon>
    </lineage>
</organism>
<feature type="signal peptide" evidence="1">
    <location>
        <begin position="1"/>
        <end position="29"/>
    </location>
</feature>
<evidence type="ECO:0000256" key="1">
    <source>
        <dbReference type="SAM" id="SignalP"/>
    </source>
</evidence>
<sequence>MKKIYVRSIIKKLFVAVVALWLICNCVYAQSPTYTDYSPLVFLKRNTPDGGFASGIQTQLSDGTNLWYFGTIQGDRWSVSKGDYQGEN</sequence>
<evidence type="ECO:0000313" key="3">
    <source>
        <dbReference type="Proteomes" id="UP000632774"/>
    </source>
</evidence>
<comment type="caution">
    <text evidence="2">The sequence shown here is derived from an EMBL/GenBank/DDBJ whole genome shotgun (WGS) entry which is preliminary data.</text>
</comment>
<keyword evidence="1" id="KW-0732">Signal</keyword>
<evidence type="ECO:0000313" key="2">
    <source>
        <dbReference type="EMBL" id="MBE9668250.1"/>
    </source>
</evidence>
<dbReference type="Proteomes" id="UP000632774">
    <property type="component" value="Unassembled WGS sequence"/>
</dbReference>
<accession>A0ABR9XM06</accession>
<feature type="chain" id="PRO_5045793825" evidence="1">
    <location>
        <begin position="30"/>
        <end position="88"/>
    </location>
</feature>
<protein>
    <submittedName>
        <fullName evidence="2">Uncharacterized protein</fullName>
    </submittedName>
</protein>
<dbReference type="EMBL" id="JADFFM010000002">
    <property type="protein sequence ID" value="MBE9668250.1"/>
    <property type="molecule type" value="Genomic_DNA"/>
</dbReference>
<reference evidence="2 3" key="1">
    <citation type="submission" date="2020-10" db="EMBL/GenBank/DDBJ databases">
        <title>Mucilaginibacter mali sp. nov., isolated from rhizosphere soil of apple orchard.</title>
        <authorList>
            <person name="Lee J.-S."/>
            <person name="Kim H.S."/>
            <person name="Kim J.-S."/>
        </authorList>
    </citation>
    <scope>NUCLEOTIDE SEQUENCE [LARGE SCALE GENOMIC DNA]</scope>
    <source>
        <strain evidence="2 3">KCTC 23157</strain>
    </source>
</reference>
<gene>
    <name evidence="2" type="ORF">IRJ18_17905</name>
</gene>
<proteinExistence type="predicted"/>
<keyword evidence="3" id="KW-1185">Reference proteome</keyword>